<keyword evidence="8" id="KW-0804">Transcription</keyword>
<feature type="compositionally biased region" description="Basic and acidic residues" evidence="10">
    <location>
        <begin position="190"/>
        <end position="256"/>
    </location>
</feature>
<keyword evidence="4" id="KW-1017">Isopeptide bond</keyword>
<evidence type="ECO:0000256" key="10">
    <source>
        <dbReference type="SAM" id="MobiDB-lite"/>
    </source>
</evidence>
<dbReference type="PANTHER" id="PTHR31169">
    <property type="entry name" value="OS05G0300700 PROTEIN"/>
    <property type="match status" value="1"/>
</dbReference>
<dbReference type="InterPro" id="IPR018866">
    <property type="entry name" value="Znf-4CXXC_R1"/>
</dbReference>
<proteinExistence type="predicted"/>
<evidence type="ECO:0000256" key="5">
    <source>
        <dbReference type="ARBA" id="ARBA00022553"/>
    </source>
</evidence>
<evidence type="ECO:0000313" key="13">
    <source>
        <dbReference type="Proteomes" id="UP000277580"/>
    </source>
</evidence>
<feature type="region of interest" description="Disordered" evidence="10">
    <location>
        <begin position="190"/>
        <end position="278"/>
    </location>
</feature>
<evidence type="ECO:0000259" key="11">
    <source>
        <dbReference type="Pfam" id="PF10497"/>
    </source>
</evidence>
<evidence type="ECO:0000256" key="4">
    <source>
        <dbReference type="ARBA" id="ARBA00022499"/>
    </source>
</evidence>
<dbReference type="GO" id="GO:0006355">
    <property type="term" value="P:regulation of DNA-templated transcription"/>
    <property type="evidence" value="ECO:0007669"/>
    <property type="project" value="InterPro"/>
</dbReference>
<feature type="region of interest" description="Disordered" evidence="10">
    <location>
        <begin position="1"/>
        <end position="68"/>
    </location>
</feature>
<dbReference type="STRING" id="1392247.A0A3N4L8G6"/>
<dbReference type="PANTHER" id="PTHR31169:SF8">
    <property type="entry name" value="ZINC-FINGER DOMAIN OF MONOAMINE-OXIDASE A REPRESSOR R1 PROTEIN"/>
    <property type="match status" value="1"/>
</dbReference>
<dbReference type="OrthoDB" id="298344at2759"/>
<feature type="domain" description="Zinc-finger" evidence="11">
    <location>
        <begin position="136"/>
        <end position="177"/>
    </location>
</feature>
<name>A0A3N4L8G6_9PEZI</name>
<evidence type="ECO:0000256" key="8">
    <source>
        <dbReference type="ARBA" id="ARBA00023163"/>
    </source>
</evidence>
<evidence type="ECO:0000313" key="12">
    <source>
        <dbReference type="EMBL" id="RPB17759.1"/>
    </source>
</evidence>
<gene>
    <name evidence="12" type="ORF">P167DRAFT_601557</name>
</gene>
<evidence type="ECO:0000256" key="1">
    <source>
        <dbReference type="ARBA" id="ARBA00004123"/>
    </source>
</evidence>
<dbReference type="InParanoid" id="A0A3N4L8G6"/>
<reference evidence="12 13" key="1">
    <citation type="journal article" date="2018" name="Nat. Ecol. Evol.">
        <title>Pezizomycetes genomes reveal the molecular basis of ectomycorrhizal truffle lifestyle.</title>
        <authorList>
            <person name="Murat C."/>
            <person name="Payen T."/>
            <person name="Noel B."/>
            <person name="Kuo A."/>
            <person name="Morin E."/>
            <person name="Chen J."/>
            <person name="Kohler A."/>
            <person name="Krizsan K."/>
            <person name="Balestrini R."/>
            <person name="Da Silva C."/>
            <person name="Montanini B."/>
            <person name="Hainaut M."/>
            <person name="Levati E."/>
            <person name="Barry K.W."/>
            <person name="Belfiori B."/>
            <person name="Cichocki N."/>
            <person name="Clum A."/>
            <person name="Dockter R.B."/>
            <person name="Fauchery L."/>
            <person name="Guy J."/>
            <person name="Iotti M."/>
            <person name="Le Tacon F."/>
            <person name="Lindquist E.A."/>
            <person name="Lipzen A."/>
            <person name="Malagnac F."/>
            <person name="Mello A."/>
            <person name="Molinier V."/>
            <person name="Miyauchi S."/>
            <person name="Poulain J."/>
            <person name="Riccioni C."/>
            <person name="Rubini A."/>
            <person name="Sitrit Y."/>
            <person name="Splivallo R."/>
            <person name="Traeger S."/>
            <person name="Wang M."/>
            <person name="Zifcakova L."/>
            <person name="Wipf D."/>
            <person name="Zambonelli A."/>
            <person name="Paolocci F."/>
            <person name="Nowrousian M."/>
            <person name="Ottonello S."/>
            <person name="Baldrian P."/>
            <person name="Spatafora J.W."/>
            <person name="Henrissat B."/>
            <person name="Nagy L.G."/>
            <person name="Aury J.M."/>
            <person name="Wincker P."/>
            <person name="Grigoriev I.V."/>
            <person name="Bonfante P."/>
            <person name="Martin F.M."/>
        </authorList>
    </citation>
    <scope>NUCLEOTIDE SEQUENCE [LARGE SCALE GENOMIC DNA]</scope>
    <source>
        <strain evidence="12 13">CCBAS932</strain>
    </source>
</reference>
<evidence type="ECO:0000256" key="7">
    <source>
        <dbReference type="ARBA" id="ARBA00023015"/>
    </source>
</evidence>
<dbReference type="Proteomes" id="UP000277580">
    <property type="component" value="Unassembled WGS sequence"/>
</dbReference>
<evidence type="ECO:0000256" key="6">
    <source>
        <dbReference type="ARBA" id="ARBA00022843"/>
    </source>
</evidence>
<feature type="compositionally biased region" description="Basic and acidic residues" evidence="10">
    <location>
        <begin position="268"/>
        <end position="278"/>
    </location>
</feature>
<comment type="subcellular location">
    <subcellularLocation>
        <location evidence="2">Cytoplasm</location>
    </subcellularLocation>
    <subcellularLocation>
        <location evidence="1">Nucleus</location>
    </subcellularLocation>
</comment>
<organism evidence="12 13">
    <name type="scientific">Morchella conica CCBAS932</name>
    <dbReference type="NCBI Taxonomy" id="1392247"/>
    <lineage>
        <taxon>Eukaryota</taxon>
        <taxon>Fungi</taxon>
        <taxon>Dikarya</taxon>
        <taxon>Ascomycota</taxon>
        <taxon>Pezizomycotina</taxon>
        <taxon>Pezizomycetes</taxon>
        <taxon>Pezizales</taxon>
        <taxon>Morchellaceae</taxon>
        <taxon>Morchella</taxon>
    </lineage>
</organism>
<dbReference type="EMBL" id="ML119105">
    <property type="protein sequence ID" value="RPB17759.1"/>
    <property type="molecule type" value="Genomic_DNA"/>
</dbReference>
<evidence type="ECO:0000256" key="3">
    <source>
        <dbReference type="ARBA" id="ARBA00022490"/>
    </source>
</evidence>
<dbReference type="InterPro" id="IPR040221">
    <property type="entry name" value="CDCA7/CDA7L"/>
</dbReference>
<keyword evidence="6" id="KW-0832">Ubl conjugation</keyword>
<accession>A0A3N4L8G6</accession>
<dbReference type="GO" id="GO:0005634">
    <property type="term" value="C:nucleus"/>
    <property type="evidence" value="ECO:0007669"/>
    <property type="project" value="UniProtKB-SubCell"/>
</dbReference>
<keyword evidence="13" id="KW-1185">Reference proteome</keyword>
<keyword evidence="3" id="KW-0963">Cytoplasm</keyword>
<sequence length="709" mass="80728">MAATTLMSPPPQQPLTELGSANMMDMDLELAATTPQEKPSKKRKSELNGEASKKKKREAVPGTPSSKHCHQCHQSRDVFLECTYLTTRGKKTDRCGKLFCQDCLKRRYDEDTTAILAAGRPKDFNKLLGHVHTEPYVWLCPICRKICNCAPHRKQYGLPPTGFLTSFAKEQGLSVAQLLQDPNAVEAARLAKEKRDAARKEKAKAPGKDKDKEVADGGAEKEKKEKKEKKDTEKKKPAEKKEKVDKSATEKGKDKVTSNPILKPSKSASEKKKDDKPKMLASAAPVVIKPFVKQPKYVSDPEFEFIGISYPLEVIEKRLRVREFLLRFEKLMYKLPPKYFRTINDPNSEWTDLTYRNLITNLLAIVQADANQLMNGDMVYEAIDNIKKVTADSPDVWNILKNLLETVYEAEDLKIDCAEEDGKLNVIMLVMHLALQSSVIRAMIEDDGEKERERHKSSIAQTKRLKSDWEQTRGELQKERLLLKPGDRTDWDDRYASAFNAHKKLVARVEEKEWFSSRKTSARNTPLGIDIKGNTYWLFTQRDKREEDWGQWIVVQKNPTLPHPSGTLPSDEPANPLDDASSLPDAPEEDDEEIAKARIWYAVEGASNIRHLAKWIRYQTDLYFFKKANESAAFAATPPDTPRKKKKEEVMPDTPSRQLMVEVRMPHRTASPKLTPEELVTKENTEAFYSQLLKVAGFMELNGESEKLI</sequence>
<keyword evidence="7" id="KW-0805">Transcription regulation</keyword>
<evidence type="ECO:0000256" key="2">
    <source>
        <dbReference type="ARBA" id="ARBA00004496"/>
    </source>
</evidence>
<dbReference type="GO" id="GO:0005737">
    <property type="term" value="C:cytoplasm"/>
    <property type="evidence" value="ECO:0007669"/>
    <property type="project" value="UniProtKB-SubCell"/>
</dbReference>
<dbReference type="Pfam" id="PF10497">
    <property type="entry name" value="zf-4CXXC_R1"/>
    <property type="match status" value="1"/>
</dbReference>
<keyword evidence="5" id="KW-0597">Phosphoprotein</keyword>
<feature type="region of interest" description="Disordered" evidence="10">
    <location>
        <begin position="558"/>
        <end position="589"/>
    </location>
</feature>
<dbReference type="AlphaFoldDB" id="A0A3N4L8G6"/>
<keyword evidence="9" id="KW-0539">Nucleus</keyword>
<protein>
    <recommendedName>
        <fullName evidence="11">Zinc-finger domain-containing protein</fullName>
    </recommendedName>
</protein>
<evidence type="ECO:0000256" key="9">
    <source>
        <dbReference type="ARBA" id="ARBA00023242"/>
    </source>
</evidence>